<evidence type="ECO:0000256" key="3">
    <source>
        <dbReference type="SAM" id="MobiDB-lite"/>
    </source>
</evidence>
<feature type="compositionally biased region" description="Low complexity" evidence="3">
    <location>
        <begin position="185"/>
        <end position="206"/>
    </location>
</feature>
<dbReference type="PRINTS" id="PR00111">
    <property type="entry name" value="ABHYDROLASE"/>
</dbReference>
<dbReference type="PRINTS" id="PR00412">
    <property type="entry name" value="EPOXHYDRLASE"/>
</dbReference>
<dbReference type="Proteomes" id="UP000620124">
    <property type="component" value="Unassembled WGS sequence"/>
</dbReference>
<comment type="caution">
    <text evidence="5">The sequence shown here is derived from an EMBL/GenBank/DDBJ whole genome shotgun (WGS) entry which is preliminary data.</text>
</comment>
<accession>A0A8H6Y1R7</accession>
<dbReference type="PANTHER" id="PTHR43329">
    <property type="entry name" value="EPOXIDE HYDROLASE"/>
    <property type="match status" value="1"/>
</dbReference>
<dbReference type="AlphaFoldDB" id="A0A8H6Y1R7"/>
<dbReference type="InterPro" id="IPR029058">
    <property type="entry name" value="AB_hydrolase_fold"/>
</dbReference>
<dbReference type="Pfam" id="PF00561">
    <property type="entry name" value="Abhydrolase_1"/>
    <property type="match status" value="1"/>
</dbReference>
<feature type="domain" description="AB hydrolase-1" evidence="4">
    <location>
        <begin position="4"/>
        <end position="259"/>
    </location>
</feature>
<reference evidence="5" key="1">
    <citation type="submission" date="2020-05" db="EMBL/GenBank/DDBJ databases">
        <title>Mycena genomes resolve the evolution of fungal bioluminescence.</title>
        <authorList>
            <person name="Tsai I.J."/>
        </authorList>
    </citation>
    <scope>NUCLEOTIDE SEQUENCE</scope>
    <source>
        <strain evidence="5">CCC161011</strain>
    </source>
</reference>
<dbReference type="Gene3D" id="3.40.50.1820">
    <property type="entry name" value="alpha/beta hydrolase"/>
    <property type="match status" value="1"/>
</dbReference>
<evidence type="ECO:0000256" key="2">
    <source>
        <dbReference type="ARBA" id="ARBA00038334"/>
    </source>
</evidence>
<name>A0A8H6Y1R7_9AGAR</name>
<gene>
    <name evidence="5" type="ORF">MVEN_01212200</name>
</gene>
<proteinExistence type="inferred from homology"/>
<evidence type="ECO:0000313" key="5">
    <source>
        <dbReference type="EMBL" id="KAF7352473.1"/>
    </source>
</evidence>
<organism evidence="5 6">
    <name type="scientific">Mycena venus</name>
    <dbReference type="NCBI Taxonomy" id="2733690"/>
    <lineage>
        <taxon>Eukaryota</taxon>
        <taxon>Fungi</taxon>
        <taxon>Dikarya</taxon>
        <taxon>Basidiomycota</taxon>
        <taxon>Agaricomycotina</taxon>
        <taxon>Agaricomycetes</taxon>
        <taxon>Agaricomycetidae</taxon>
        <taxon>Agaricales</taxon>
        <taxon>Marasmiineae</taxon>
        <taxon>Mycenaceae</taxon>
        <taxon>Mycena</taxon>
    </lineage>
</organism>
<keyword evidence="1 5" id="KW-0378">Hydrolase</keyword>
<evidence type="ECO:0000259" key="4">
    <source>
        <dbReference type="Pfam" id="PF00561"/>
    </source>
</evidence>
<dbReference type="InterPro" id="IPR000639">
    <property type="entry name" value="Epox_hydrolase-like"/>
</dbReference>
<comment type="similarity">
    <text evidence="2">Belongs to the AB hydrolase superfamily. Epoxide hydrolase family.</text>
</comment>
<protein>
    <submittedName>
        <fullName evidence="5">Epoxide hydrolase hydrolase</fullName>
    </submittedName>
</protein>
<dbReference type="OrthoDB" id="284184at2759"/>
<dbReference type="InterPro" id="IPR000073">
    <property type="entry name" value="AB_hydrolase_1"/>
</dbReference>
<sequence>MFFGFRVVVPDMLGYGGSSAPIDPAHYTTKRLARDLTELLTALGVARAVVVGHDWGSFAAGRVALWHPDRVLALVLMSVPYTPPALAPTTLANVVARAPNLGYQLFFASPEGPRIIEANLPYFLTALCAPSSNHLPPPAAIATMPCVLKGDAVRAYLNAFRAQGMTGPTNYYRTTTLRCAEEAEAASAPSSSPTSTFSTSATTPASGGLRLSPTLDVLTIYGTCDPTIAPAALKSQRRFVARLTEVPLEGTGHWIMIQDAAEEPPAFVGDGDDPLQVWREHMSTGTWKDGSGDGGAVGRTVLTWLNGLGVTGGAGVARGKL</sequence>
<evidence type="ECO:0000256" key="1">
    <source>
        <dbReference type="ARBA" id="ARBA00022801"/>
    </source>
</evidence>
<keyword evidence="6" id="KW-1185">Reference proteome</keyword>
<evidence type="ECO:0000313" key="6">
    <source>
        <dbReference type="Proteomes" id="UP000620124"/>
    </source>
</evidence>
<dbReference type="GO" id="GO:0016787">
    <property type="term" value="F:hydrolase activity"/>
    <property type="evidence" value="ECO:0007669"/>
    <property type="project" value="UniProtKB-KW"/>
</dbReference>
<feature type="region of interest" description="Disordered" evidence="3">
    <location>
        <begin position="183"/>
        <end position="206"/>
    </location>
</feature>
<dbReference type="EMBL" id="JACAZI010000009">
    <property type="protein sequence ID" value="KAF7352473.1"/>
    <property type="molecule type" value="Genomic_DNA"/>
</dbReference>
<dbReference type="SUPFAM" id="SSF53474">
    <property type="entry name" value="alpha/beta-Hydrolases"/>
    <property type="match status" value="1"/>
</dbReference>